<comment type="caution">
    <text evidence="1">The sequence shown here is derived from an EMBL/GenBank/DDBJ whole genome shotgun (WGS) entry which is preliminary data.</text>
</comment>
<dbReference type="InterPro" id="IPR008772">
    <property type="entry name" value="Phosphonate_metab_PhnH"/>
</dbReference>
<organism evidence="1 2">
    <name type="scientific">Halodurantibacterium flavum</name>
    <dbReference type="NCBI Taxonomy" id="1382802"/>
    <lineage>
        <taxon>Bacteria</taxon>
        <taxon>Pseudomonadati</taxon>
        <taxon>Pseudomonadota</taxon>
        <taxon>Alphaproteobacteria</taxon>
        <taxon>Rhodobacterales</taxon>
        <taxon>Paracoccaceae</taxon>
        <taxon>Halodurantibacterium</taxon>
    </lineage>
</organism>
<dbReference type="Pfam" id="PF05845">
    <property type="entry name" value="PhnH"/>
    <property type="match status" value="1"/>
</dbReference>
<evidence type="ECO:0000313" key="1">
    <source>
        <dbReference type="EMBL" id="MFD1912454.1"/>
    </source>
</evidence>
<dbReference type="PIRSF" id="PIRSF020680">
    <property type="entry name" value="PhnH"/>
    <property type="match status" value="1"/>
</dbReference>
<sequence length="186" mass="19386">MQTAALEGGFADLARQSAKGFRACLDAMARPGTIHAVGGALPPAPMSVAAGVAVLVLADATTPLHLAGRHDCGAVRDWITFHTGAPLVRPGEAVFALGDWAALDLAAFALGTPEYPDRSATLIVEMPDLLDRGARLTGPGIRDTAALNLPEVAFFQRNAALFPLGLDFLFTCGDRLAALPRTTRVS</sequence>
<dbReference type="Gene3D" id="3.40.50.11310">
    <property type="entry name" value="Bacterial phosphonate metabolism protein PhnH"/>
    <property type="match status" value="1"/>
</dbReference>
<protein>
    <submittedName>
        <fullName evidence="1">Phosphonate C-P lyase system protein PhnH</fullName>
    </submittedName>
</protein>
<dbReference type="NCBIfam" id="TIGR03292">
    <property type="entry name" value="PhnH_redo"/>
    <property type="match status" value="1"/>
</dbReference>
<dbReference type="InterPro" id="IPR038058">
    <property type="entry name" value="PhnH-like_sp"/>
</dbReference>
<dbReference type="GO" id="GO:0016829">
    <property type="term" value="F:lyase activity"/>
    <property type="evidence" value="ECO:0007669"/>
    <property type="project" value="UniProtKB-KW"/>
</dbReference>
<keyword evidence="2" id="KW-1185">Reference proteome</keyword>
<reference evidence="2" key="1">
    <citation type="journal article" date="2019" name="Int. J. Syst. Evol. Microbiol.">
        <title>The Global Catalogue of Microorganisms (GCM) 10K type strain sequencing project: providing services to taxonomists for standard genome sequencing and annotation.</title>
        <authorList>
            <consortium name="The Broad Institute Genomics Platform"/>
            <consortium name="The Broad Institute Genome Sequencing Center for Infectious Disease"/>
            <person name="Wu L."/>
            <person name="Ma J."/>
        </authorList>
    </citation>
    <scope>NUCLEOTIDE SEQUENCE [LARGE SCALE GENOMIC DNA]</scope>
    <source>
        <strain evidence="2">CGMCC 4.7242</strain>
    </source>
</reference>
<proteinExistence type="predicted"/>
<name>A0ABW4S6M8_9RHOB</name>
<keyword evidence="1" id="KW-0456">Lyase</keyword>
<evidence type="ECO:0000313" key="2">
    <source>
        <dbReference type="Proteomes" id="UP001597353"/>
    </source>
</evidence>
<dbReference type="EMBL" id="JBHUGH010000006">
    <property type="protein sequence ID" value="MFD1912454.1"/>
    <property type="molecule type" value="Genomic_DNA"/>
</dbReference>
<gene>
    <name evidence="1" type="primary">phnH</name>
    <name evidence="1" type="ORF">ACFSGJ_09525</name>
</gene>
<accession>A0ABW4S6M8</accession>
<dbReference type="SUPFAM" id="SSF159709">
    <property type="entry name" value="PhnH-like"/>
    <property type="match status" value="1"/>
</dbReference>
<dbReference type="Proteomes" id="UP001597353">
    <property type="component" value="Unassembled WGS sequence"/>
</dbReference>
<dbReference type="RefSeq" id="WP_390261200.1">
    <property type="nucleotide sequence ID" value="NZ_JBHUGH010000006.1"/>
</dbReference>